<protein>
    <submittedName>
        <fullName evidence="2">Calponin domain-containing protein</fullName>
    </submittedName>
</protein>
<dbReference type="GO" id="GO:0051015">
    <property type="term" value="F:actin filament binding"/>
    <property type="evidence" value="ECO:0007669"/>
    <property type="project" value="TreeGrafter"/>
</dbReference>
<dbReference type="AlphaFoldDB" id="T0L278"/>
<name>T0L278_9MICR</name>
<accession>T0L278</accession>
<dbReference type="VEuPathDB" id="MicrosporidiaDB:NAPIS_ORF00821"/>
<evidence type="ECO:0000259" key="1">
    <source>
        <dbReference type="Pfam" id="PF03836"/>
    </source>
</evidence>
<dbReference type="GO" id="GO:0110085">
    <property type="term" value="C:mitotic actomyosin contractile ring"/>
    <property type="evidence" value="ECO:0007669"/>
    <property type="project" value="TreeGrafter"/>
</dbReference>
<dbReference type="GO" id="GO:0005516">
    <property type="term" value="F:calmodulin binding"/>
    <property type="evidence" value="ECO:0007669"/>
    <property type="project" value="TreeGrafter"/>
</dbReference>
<feature type="domain" description="RasGAP protein C-terminal" evidence="1">
    <location>
        <begin position="3"/>
        <end position="87"/>
    </location>
</feature>
<dbReference type="SUPFAM" id="SSF143885">
    <property type="entry name" value="RGC domain-like"/>
    <property type="match status" value="1"/>
</dbReference>
<gene>
    <name evidence="2" type="ORF">NAPIS_ORF00821</name>
</gene>
<dbReference type="InterPro" id="IPR000593">
    <property type="entry name" value="RasGAP_C"/>
</dbReference>
<dbReference type="GO" id="GO:1903479">
    <property type="term" value="P:mitotic actomyosin contractile ring assembly actin filament organization"/>
    <property type="evidence" value="ECO:0007669"/>
    <property type="project" value="TreeGrafter"/>
</dbReference>
<dbReference type="EMBL" id="KE647117">
    <property type="protein sequence ID" value="EQB61627.1"/>
    <property type="molecule type" value="Genomic_DNA"/>
</dbReference>
<keyword evidence="3" id="KW-1185">Reference proteome</keyword>
<dbReference type="PANTHER" id="PTHR14149:SF14">
    <property type="entry name" value="CALPONIN-HOMOLOGY (CH) DOMAIN-CONTAINING PROTEIN"/>
    <property type="match status" value="1"/>
</dbReference>
<evidence type="ECO:0000313" key="3">
    <source>
        <dbReference type="Proteomes" id="UP000053780"/>
    </source>
</evidence>
<proteinExistence type="predicted"/>
<dbReference type="Proteomes" id="UP000053780">
    <property type="component" value="Unassembled WGS sequence"/>
</dbReference>
<dbReference type="GO" id="GO:0005096">
    <property type="term" value="F:GTPase activator activity"/>
    <property type="evidence" value="ECO:0007669"/>
    <property type="project" value="TreeGrafter"/>
</dbReference>
<evidence type="ECO:0000313" key="2">
    <source>
        <dbReference type="EMBL" id="EQB61627.1"/>
    </source>
</evidence>
<dbReference type="PANTHER" id="PTHR14149">
    <property type="entry name" value="RAS GTPASE-ACTIVATING PROTEIN WITH IQ MOTIF"/>
    <property type="match status" value="1"/>
</dbReference>
<reference evidence="2 3" key="1">
    <citation type="journal article" date="2013" name="BMC Genomics">
        <title>Genome sequencing and comparative genomics of honey bee microsporidia, Nosema apis reveal novel insights into host-parasite interactions.</title>
        <authorList>
            <person name="Chen Yp."/>
            <person name="Pettis J.S."/>
            <person name="Zhao Y."/>
            <person name="Liu X."/>
            <person name="Tallon L.J."/>
            <person name="Sadzewicz L.D."/>
            <person name="Li R."/>
            <person name="Zheng H."/>
            <person name="Huang S."/>
            <person name="Zhang X."/>
            <person name="Hamilton M.C."/>
            <person name="Pernal S.F."/>
            <person name="Melathopoulos A.P."/>
            <person name="Yan X."/>
            <person name="Evans J.D."/>
        </authorList>
    </citation>
    <scope>NUCLEOTIDE SEQUENCE [LARGE SCALE GENOMIC DNA]</scope>
    <source>
        <strain evidence="2 3">BRL 01</strain>
    </source>
</reference>
<dbReference type="HOGENOM" id="CLU_1661280_0_0_1"/>
<sequence>MSVERNKELKVNELTFSNLLSKEEYLDLKIKEYDEYLIQYSISQLNKKKRNTDYMIGKLQMNSVYGSYYFKSNELVDLGVLNQVYNIPDSRDLCFVLASDEPLKFKLHIFIDNCTITDPWIFRLEDLLMRKNEVIDVLQVCSFKVDMLIKVINQRYLGN</sequence>
<organism evidence="2 3">
    <name type="scientific">Vairimorpha apis BRL 01</name>
    <dbReference type="NCBI Taxonomy" id="1037528"/>
    <lineage>
        <taxon>Eukaryota</taxon>
        <taxon>Fungi</taxon>
        <taxon>Fungi incertae sedis</taxon>
        <taxon>Microsporidia</taxon>
        <taxon>Nosematidae</taxon>
        <taxon>Vairimorpha</taxon>
    </lineage>
</organism>
<dbReference type="Pfam" id="PF03836">
    <property type="entry name" value="RasGAP_C"/>
    <property type="match status" value="1"/>
</dbReference>